<comment type="caution">
    <text evidence="1">The sequence shown here is derived from an EMBL/GenBank/DDBJ whole genome shotgun (WGS) entry which is preliminary data.</text>
</comment>
<name>A0ABW6KM56_9BACI</name>
<evidence type="ECO:0000313" key="2">
    <source>
        <dbReference type="Proteomes" id="UP001601059"/>
    </source>
</evidence>
<evidence type="ECO:0000313" key="1">
    <source>
        <dbReference type="EMBL" id="MFE8703920.1"/>
    </source>
</evidence>
<protein>
    <submittedName>
        <fullName evidence="1">Uncharacterized protein</fullName>
    </submittedName>
</protein>
<reference evidence="1 2" key="1">
    <citation type="submission" date="2024-08" db="EMBL/GenBank/DDBJ databases">
        <title>Two novel Cytobacillus novel species.</title>
        <authorList>
            <person name="Liu G."/>
        </authorList>
    </citation>
    <scope>NUCLEOTIDE SEQUENCE [LARGE SCALE GENOMIC DNA]</scope>
    <source>
        <strain evidence="1 2">FJAT-54145</strain>
    </source>
</reference>
<dbReference type="EMBL" id="JBIACK010000021">
    <property type="protein sequence ID" value="MFE8703920.1"/>
    <property type="molecule type" value="Genomic_DNA"/>
</dbReference>
<keyword evidence="2" id="KW-1185">Reference proteome</keyword>
<sequence>MSNFSKGYNTEQLIMEKEIIQALRNYEAEYGTDALNELIEKSKNEQA</sequence>
<organism evidence="1 2">
    <name type="scientific">Cytobacillus spartinae</name>
    <dbReference type="NCBI Taxonomy" id="3299023"/>
    <lineage>
        <taxon>Bacteria</taxon>
        <taxon>Bacillati</taxon>
        <taxon>Bacillota</taxon>
        <taxon>Bacilli</taxon>
        <taxon>Bacillales</taxon>
        <taxon>Bacillaceae</taxon>
        <taxon>Cytobacillus</taxon>
    </lineage>
</organism>
<accession>A0ABW6KM56</accession>
<dbReference type="RefSeq" id="WP_389364850.1">
    <property type="nucleotide sequence ID" value="NZ_JBIACK010000021.1"/>
</dbReference>
<gene>
    <name evidence="1" type="ORF">ACFYKX_25440</name>
</gene>
<dbReference type="Proteomes" id="UP001601059">
    <property type="component" value="Unassembled WGS sequence"/>
</dbReference>
<proteinExistence type="predicted"/>